<sequence>MRQGKAQSRPLWRLLRSVAIGLLLSSGLWLLLVAGQLGRPHPAHQWVLGALAHKQASAEALSAPRLLVAGGSSAMFGIDSQQLEVAFGRPAVNLGVNAGLGLPVILNQTLAVAEDRDTVIMALEYPLFGYSGEVNHVMNGFYLSQPSELMAAWRLSYDALPTSRWLPLVLHEGFQILMQTSPERVLQGYRGLPDGFKVGGTYGAHRLDMRGDQTGTGRQLREPWMAQQIVANAPRHYGIEHRHDAPGWALLRHFQKRLNAKGACLILVPPAFLFHPHYREDPVETHFYARLPQQATKHGLTYLGRPSDFMYPPEDMFDTDFHLVDEGRQINTQRLIETLTSPGSPSATMIECSRPTIETGVTRQPLADQMAALESDQ</sequence>
<keyword evidence="2" id="KW-1185">Reference proteome</keyword>
<evidence type="ECO:0000313" key="2">
    <source>
        <dbReference type="Proteomes" id="UP001595386"/>
    </source>
</evidence>
<organism evidence="1 2">
    <name type="scientific">Halomonas tibetensis</name>
    <dbReference type="NCBI Taxonomy" id="2259590"/>
    <lineage>
        <taxon>Bacteria</taxon>
        <taxon>Pseudomonadati</taxon>
        <taxon>Pseudomonadota</taxon>
        <taxon>Gammaproteobacteria</taxon>
        <taxon>Oceanospirillales</taxon>
        <taxon>Halomonadaceae</taxon>
        <taxon>Halomonas</taxon>
    </lineage>
</organism>
<dbReference type="Proteomes" id="UP001595386">
    <property type="component" value="Unassembled WGS sequence"/>
</dbReference>
<dbReference type="EMBL" id="JBHRSQ010000014">
    <property type="protein sequence ID" value="MFC2992538.1"/>
    <property type="molecule type" value="Genomic_DNA"/>
</dbReference>
<proteinExistence type="predicted"/>
<accession>A0ABV7B5J9</accession>
<name>A0ABV7B5J9_9GAMM</name>
<reference evidence="2" key="1">
    <citation type="journal article" date="2019" name="Int. J. Syst. Evol. Microbiol.">
        <title>The Global Catalogue of Microorganisms (GCM) 10K type strain sequencing project: providing services to taxonomists for standard genome sequencing and annotation.</title>
        <authorList>
            <consortium name="The Broad Institute Genomics Platform"/>
            <consortium name="The Broad Institute Genome Sequencing Center for Infectious Disease"/>
            <person name="Wu L."/>
            <person name="Ma J."/>
        </authorList>
    </citation>
    <scope>NUCLEOTIDE SEQUENCE [LARGE SCALE GENOMIC DNA]</scope>
    <source>
        <strain evidence="2">KCTC 52660</strain>
    </source>
</reference>
<gene>
    <name evidence="1" type="ORF">ACFODV_10890</name>
</gene>
<evidence type="ECO:0008006" key="3">
    <source>
        <dbReference type="Google" id="ProtNLM"/>
    </source>
</evidence>
<evidence type="ECO:0000313" key="1">
    <source>
        <dbReference type="EMBL" id="MFC2992538.1"/>
    </source>
</evidence>
<dbReference type="RefSeq" id="WP_379758998.1">
    <property type="nucleotide sequence ID" value="NZ_JBHRSQ010000014.1"/>
</dbReference>
<comment type="caution">
    <text evidence="1">The sequence shown here is derived from an EMBL/GenBank/DDBJ whole genome shotgun (WGS) entry which is preliminary data.</text>
</comment>
<protein>
    <recommendedName>
        <fullName evidence="3">SGNH hydrolase-type esterase domain-containing protein</fullName>
    </recommendedName>
</protein>